<feature type="domain" description="HTH iclR-type" evidence="4">
    <location>
        <begin position="6"/>
        <end position="65"/>
    </location>
</feature>
<dbReference type="Pfam" id="PF01614">
    <property type="entry name" value="IclR_C"/>
    <property type="match status" value="1"/>
</dbReference>
<keyword evidence="7" id="KW-1185">Reference proteome</keyword>
<evidence type="ECO:0000256" key="1">
    <source>
        <dbReference type="ARBA" id="ARBA00023015"/>
    </source>
</evidence>
<sequence length="244" mass="27546">MSQYEVSTLKKGLIILDLLMESGGMTMNEVMHQINLNKTTAFRMLYTLEHMGYIEKHGQVYRVSSKLTEFKQDHNPLVDWVSVSPLYELSQELGETVYIGILDGTDVITTQVVDGTHAMRIHSQVGDRDPAHGSALGKAIVAFFEEPKQRKYLQKLQWKKQTENTFDDEQLFLYHLKAIRNQGYAVDDEETEIGLRCIAAPIYRNGEVVASVALSGPASRIPKQLDTQISKKIRACSAQISKLL</sequence>
<dbReference type="PANTHER" id="PTHR30136">
    <property type="entry name" value="HELIX-TURN-HELIX TRANSCRIPTIONAL REGULATOR, ICLR FAMILY"/>
    <property type="match status" value="1"/>
</dbReference>
<dbReference type="RefSeq" id="WP_231416989.1">
    <property type="nucleotide sequence ID" value="NZ_CP126446.1"/>
</dbReference>
<dbReference type="Gene3D" id="1.10.10.10">
    <property type="entry name" value="Winged helix-like DNA-binding domain superfamily/Winged helix DNA-binding domain"/>
    <property type="match status" value="1"/>
</dbReference>
<keyword evidence="1" id="KW-0805">Transcription regulation</keyword>
<proteinExistence type="predicted"/>
<dbReference type="Proteomes" id="UP001236652">
    <property type="component" value="Chromosome"/>
</dbReference>
<accession>A0ABY8UTH6</accession>
<dbReference type="InterPro" id="IPR029016">
    <property type="entry name" value="GAF-like_dom_sf"/>
</dbReference>
<keyword evidence="2" id="KW-0238">DNA-binding</keyword>
<dbReference type="InterPro" id="IPR036390">
    <property type="entry name" value="WH_DNA-bd_sf"/>
</dbReference>
<dbReference type="InterPro" id="IPR050707">
    <property type="entry name" value="HTH_MetabolicPath_Reg"/>
</dbReference>
<gene>
    <name evidence="6" type="ORF">QNI29_13295</name>
</gene>
<organism evidence="6 7">
    <name type="scientific">Pontibacillus chungwhensis</name>
    <dbReference type="NCBI Taxonomy" id="265426"/>
    <lineage>
        <taxon>Bacteria</taxon>
        <taxon>Bacillati</taxon>
        <taxon>Bacillota</taxon>
        <taxon>Bacilli</taxon>
        <taxon>Bacillales</taxon>
        <taxon>Bacillaceae</taxon>
        <taxon>Pontibacillus</taxon>
    </lineage>
</organism>
<dbReference type="InterPro" id="IPR036388">
    <property type="entry name" value="WH-like_DNA-bd_sf"/>
</dbReference>
<reference evidence="6 7" key="1">
    <citation type="submission" date="2023-05" db="EMBL/GenBank/DDBJ databases">
        <title>Comparative genomics reveals the evidence of polycyclic aromatic hydrocarbons degradation in moderately halophilic genus Pontibacillus.</title>
        <authorList>
            <person name="Yang H."/>
            <person name="Qian Z."/>
        </authorList>
    </citation>
    <scope>NUCLEOTIDE SEQUENCE [LARGE SCALE GENOMIC DNA]</scope>
    <source>
        <strain evidence="7">HN14</strain>
    </source>
</reference>
<dbReference type="Gene3D" id="3.30.450.40">
    <property type="match status" value="1"/>
</dbReference>
<evidence type="ECO:0000256" key="2">
    <source>
        <dbReference type="ARBA" id="ARBA00023125"/>
    </source>
</evidence>
<dbReference type="PROSITE" id="PS51078">
    <property type="entry name" value="ICLR_ED"/>
    <property type="match status" value="1"/>
</dbReference>
<dbReference type="SUPFAM" id="SSF46785">
    <property type="entry name" value="Winged helix' DNA-binding domain"/>
    <property type="match status" value="1"/>
</dbReference>
<name>A0ABY8UTH6_9BACI</name>
<dbReference type="EMBL" id="CP126446">
    <property type="protein sequence ID" value="WIF96723.1"/>
    <property type="molecule type" value="Genomic_DNA"/>
</dbReference>
<dbReference type="Pfam" id="PF09339">
    <property type="entry name" value="HTH_IclR"/>
    <property type="match status" value="1"/>
</dbReference>
<keyword evidence="3" id="KW-0804">Transcription</keyword>
<dbReference type="InterPro" id="IPR014757">
    <property type="entry name" value="Tscrpt_reg_IclR_C"/>
</dbReference>
<dbReference type="PANTHER" id="PTHR30136:SF35">
    <property type="entry name" value="HTH-TYPE TRANSCRIPTIONAL REGULATOR RV1719"/>
    <property type="match status" value="1"/>
</dbReference>
<protein>
    <submittedName>
        <fullName evidence="6">IclR family transcriptional regulator</fullName>
    </submittedName>
</protein>
<evidence type="ECO:0000259" key="4">
    <source>
        <dbReference type="PROSITE" id="PS51077"/>
    </source>
</evidence>
<dbReference type="SMART" id="SM00346">
    <property type="entry name" value="HTH_ICLR"/>
    <property type="match status" value="1"/>
</dbReference>
<evidence type="ECO:0000313" key="6">
    <source>
        <dbReference type="EMBL" id="WIF96723.1"/>
    </source>
</evidence>
<dbReference type="SUPFAM" id="SSF55781">
    <property type="entry name" value="GAF domain-like"/>
    <property type="match status" value="1"/>
</dbReference>
<dbReference type="PROSITE" id="PS51077">
    <property type="entry name" value="HTH_ICLR"/>
    <property type="match status" value="1"/>
</dbReference>
<evidence type="ECO:0000256" key="3">
    <source>
        <dbReference type="ARBA" id="ARBA00023163"/>
    </source>
</evidence>
<dbReference type="InterPro" id="IPR005471">
    <property type="entry name" value="Tscrpt_reg_IclR_N"/>
</dbReference>
<evidence type="ECO:0000313" key="7">
    <source>
        <dbReference type="Proteomes" id="UP001236652"/>
    </source>
</evidence>
<evidence type="ECO:0000259" key="5">
    <source>
        <dbReference type="PROSITE" id="PS51078"/>
    </source>
</evidence>
<feature type="domain" description="IclR-ED" evidence="5">
    <location>
        <begin position="59"/>
        <end position="244"/>
    </location>
</feature>